<feature type="domain" description="UBA" evidence="2">
    <location>
        <begin position="11"/>
        <end position="52"/>
    </location>
</feature>
<dbReference type="Gene3D" id="1.20.58.2190">
    <property type="match status" value="1"/>
</dbReference>
<dbReference type="PROSITE" id="PS50105">
    <property type="entry name" value="SAM_DOMAIN"/>
    <property type="match status" value="1"/>
</dbReference>
<gene>
    <name evidence="4" type="ORF">DY000_02025649</name>
</gene>
<dbReference type="SMART" id="SM00580">
    <property type="entry name" value="PUG"/>
    <property type="match status" value="1"/>
</dbReference>
<dbReference type="Pfam" id="PF09409">
    <property type="entry name" value="PUB"/>
    <property type="match status" value="1"/>
</dbReference>
<dbReference type="EMBL" id="QGKV02000299">
    <property type="protein sequence ID" value="KAF3590494.1"/>
    <property type="molecule type" value="Genomic_DNA"/>
</dbReference>
<evidence type="ECO:0000313" key="5">
    <source>
        <dbReference type="Proteomes" id="UP000266723"/>
    </source>
</evidence>
<dbReference type="InterPro" id="IPR015940">
    <property type="entry name" value="UBA"/>
</dbReference>
<dbReference type="Proteomes" id="UP000266723">
    <property type="component" value="Unassembled WGS sequence"/>
</dbReference>
<evidence type="ECO:0000256" key="1">
    <source>
        <dbReference type="SAM" id="MobiDB-lite"/>
    </source>
</evidence>
<dbReference type="SUPFAM" id="SSF47769">
    <property type="entry name" value="SAM/Pointed domain"/>
    <property type="match status" value="1"/>
</dbReference>
<reference evidence="4 5" key="1">
    <citation type="journal article" date="2020" name="BMC Genomics">
        <title>Intraspecific diversification of the crop wild relative Brassica cretica Lam. using demographic model selection.</title>
        <authorList>
            <person name="Kioukis A."/>
            <person name="Michalopoulou V.A."/>
            <person name="Briers L."/>
            <person name="Pirintsos S."/>
            <person name="Studholme D.J."/>
            <person name="Pavlidis P."/>
            <person name="Sarris P.F."/>
        </authorList>
    </citation>
    <scope>NUCLEOTIDE SEQUENCE [LARGE SCALE GENOMIC DNA]</scope>
    <source>
        <strain evidence="5">cv. PFS-1207/04</strain>
    </source>
</reference>
<keyword evidence="5" id="KW-1185">Reference proteome</keyword>
<comment type="caution">
    <text evidence="4">The sequence shown here is derived from an EMBL/GenBank/DDBJ whole genome shotgun (WGS) entry which is preliminary data.</text>
</comment>
<feature type="domain" description="SAM" evidence="3">
    <location>
        <begin position="329"/>
        <end position="376"/>
    </location>
</feature>
<dbReference type="CDD" id="cd14290">
    <property type="entry name" value="UBA_PUB_plant"/>
    <property type="match status" value="1"/>
</dbReference>
<accession>A0ABQ7E0R6</accession>
<dbReference type="Pfam" id="PF00536">
    <property type="entry name" value="SAM_1"/>
    <property type="match status" value="1"/>
</dbReference>
<dbReference type="Pfam" id="PF22562">
    <property type="entry name" value="UBA_7"/>
    <property type="match status" value="1"/>
</dbReference>
<dbReference type="Gene3D" id="1.10.8.10">
    <property type="entry name" value="DNA helicase RuvA subunit, C-terminal domain"/>
    <property type="match status" value="1"/>
</dbReference>
<evidence type="ECO:0008006" key="6">
    <source>
        <dbReference type="Google" id="ProtNLM"/>
    </source>
</evidence>
<dbReference type="InterPro" id="IPR009060">
    <property type="entry name" value="UBA-like_sf"/>
</dbReference>
<dbReference type="PANTHER" id="PTHR46713:SF4">
    <property type="entry name" value="UBIQUITIN-ASSOCIATED (UBA)_TS-N DOMAIN PROTEIN"/>
    <property type="match status" value="1"/>
</dbReference>
<organism evidence="4 5">
    <name type="scientific">Brassica cretica</name>
    <name type="common">Mustard</name>
    <dbReference type="NCBI Taxonomy" id="69181"/>
    <lineage>
        <taxon>Eukaryota</taxon>
        <taxon>Viridiplantae</taxon>
        <taxon>Streptophyta</taxon>
        <taxon>Embryophyta</taxon>
        <taxon>Tracheophyta</taxon>
        <taxon>Spermatophyta</taxon>
        <taxon>Magnoliopsida</taxon>
        <taxon>eudicotyledons</taxon>
        <taxon>Gunneridae</taxon>
        <taxon>Pentapetalae</taxon>
        <taxon>rosids</taxon>
        <taxon>malvids</taxon>
        <taxon>Brassicales</taxon>
        <taxon>Brassicaceae</taxon>
        <taxon>Brassiceae</taxon>
        <taxon>Brassica</taxon>
    </lineage>
</organism>
<name>A0ABQ7E0R6_BRACR</name>
<dbReference type="Gene3D" id="1.10.150.50">
    <property type="entry name" value="Transcription Factor, Ets-1"/>
    <property type="match status" value="1"/>
</dbReference>
<protein>
    <recommendedName>
        <fullName evidence="6">UBA domain-containing protein</fullName>
    </recommendedName>
</protein>
<evidence type="ECO:0000259" key="2">
    <source>
        <dbReference type="PROSITE" id="PS50030"/>
    </source>
</evidence>
<feature type="region of interest" description="Disordered" evidence="1">
    <location>
        <begin position="92"/>
        <end position="111"/>
    </location>
</feature>
<evidence type="ECO:0000313" key="4">
    <source>
        <dbReference type="EMBL" id="KAF3590494.1"/>
    </source>
</evidence>
<sequence>MPAETESDVLEVNRGLLKELEDMGFSMARAAWGLHHSGNSSLEAAVNWIVDHENDSQFDKTPVVEFNIEIESPSPGDDTAETAQARANELKERARKLREEETKREREREKERIRAGKEMMETRRIAEENERKRNIALRKAEKEEEKKAREKVMMKVNADKAERKSRLGLPTVAESTSTSTLVAPLDTKKMLMPSKSKEMRECLRSLRRNHKEEDPRTMRRVFETLLMIVRNAAKTPDEEKYRRIRVTNRLFQERVGRFKEGLEFMELCGFKREGGSEFLSLANDEGDMSRLRDAAFQLQSASSSEQSCQEETTAGKMIPHFLQTIVLLSAGTSVDSFLESLGLEKYSTSFQVEEVDMDALMHMTDDDLKALLIPMGPRKKILLALGSKR</sequence>
<dbReference type="InterPro" id="IPR013761">
    <property type="entry name" value="SAM/pointed_sf"/>
</dbReference>
<dbReference type="InterPro" id="IPR036339">
    <property type="entry name" value="PUB-like_dom_sf"/>
</dbReference>
<dbReference type="PANTHER" id="PTHR46713">
    <property type="entry name" value="F13M7.16 PROTEIN"/>
    <property type="match status" value="1"/>
</dbReference>
<dbReference type="SUPFAM" id="SSF46934">
    <property type="entry name" value="UBA-like"/>
    <property type="match status" value="1"/>
</dbReference>
<dbReference type="SUPFAM" id="SSF143503">
    <property type="entry name" value="PUG domain-like"/>
    <property type="match status" value="1"/>
</dbReference>
<dbReference type="InterPro" id="IPR018997">
    <property type="entry name" value="PUB_domain"/>
</dbReference>
<dbReference type="CDD" id="cd09487">
    <property type="entry name" value="SAM_superfamily"/>
    <property type="match status" value="1"/>
</dbReference>
<dbReference type="SMART" id="SM00454">
    <property type="entry name" value="SAM"/>
    <property type="match status" value="1"/>
</dbReference>
<proteinExistence type="predicted"/>
<evidence type="ECO:0000259" key="3">
    <source>
        <dbReference type="PROSITE" id="PS50105"/>
    </source>
</evidence>
<dbReference type="InterPro" id="IPR001660">
    <property type="entry name" value="SAM"/>
</dbReference>
<dbReference type="PROSITE" id="PS50030">
    <property type="entry name" value="UBA"/>
    <property type="match status" value="1"/>
</dbReference>